<keyword evidence="1" id="KW-0378">Hydrolase</keyword>
<keyword evidence="1" id="KW-0347">Helicase</keyword>
<dbReference type="InterPro" id="IPR027417">
    <property type="entry name" value="P-loop_NTPase"/>
</dbReference>
<evidence type="ECO:0000259" key="3">
    <source>
        <dbReference type="PROSITE" id="PS51192"/>
    </source>
</evidence>
<dbReference type="SMART" id="SM00490">
    <property type="entry name" value="HELICc"/>
    <property type="match status" value="1"/>
</dbReference>
<dbReference type="GO" id="GO:0070125">
    <property type="term" value="P:mitochondrial translational elongation"/>
    <property type="evidence" value="ECO:0007669"/>
    <property type="project" value="TreeGrafter"/>
</dbReference>
<dbReference type="PROSITE" id="PS51194">
    <property type="entry name" value="HELICASE_CTER"/>
    <property type="match status" value="1"/>
</dbReference>
<keyword evidence="6" id="KW-1185">Reference proteome</keyword>
<dbReference type="GO" id="GO:0005524">
    <property type="term" value="F:ATP binding"/>
    <property type="evidence" value="ECO:0007669"/>
    <property type="project" value="InterPro"/>
</dbReference>
<dbReference type="GO" id="GO:0016787">
    <property type="term" value="F:hydrolase activity"/>
    <property type="evidence" value="ECO:0007669"/>
    <property type="project" value="InterPro"/>
</dbReference>
<dbReference type="InterPro" id="IPR014001">
    <property type="entry name" value="Helicase_ATP-bd"/>
</dbReference>
<keyword evidence="1" id="KW-0547">Nucleotide-binding</keyword>
<dbReference type="Proteomes" id="UP000774326">
    <property type="component" value="Unassembled WGS sequence"/>
</dbReference>
<dbReference type="Gene3D" id="3.40.50.300">
    <property type="entry name" value="P-loop containing nucleotide triphosphate hydrolases"/>
    <property type="match status" value="2"/>
</dbReference>
<gene>
    <name evidence="5" type="ORF">WICPIJ_007729</name>
</gene>
<dbReference type="GO" id="GO:0000403">
    <property type="term" value="F:Y-form DNA binding"/>
    <property type="evidence" value="ECO:0007669"/>
    <property type="project" value="TreeGrafter"/>
</dbReference>
<dbReference type="InterPro" id="IPR006935">
    <property type="entry name" value="Helicase/UvrB_N"/>
</dbReference>
<dbReference type="AlphaFoldDB" id="A0A9P8Q1V5"/>
<dbReference type="GO" id="GO:0036121">
    <property type="term" value="F:double-stranded DNA helicase activity"/>
    <property type="evidence" value="ECO:0007669"/>
    <property type="project" value="TreeGrafter"/>
</dbReference>
<keyword evidence="1" id="KW-0067">ATP-binding</keyword>
<dbReference type="GO" id="GO:0061749">
    <property type="term" value="F:forked DNA-dependent helicase activity"/>
    <property type="evidence" value="ECO:0007669"/>
    <property type="project" value="TreeGrafter"/>
</dbReference>
<dbReference type="SUPFAM" id="SSF52540">
    <property type="entry name" value="P-loop containing nucleoside triphosphate hydrolases"/>
    <property type="match status" value="1"/>
</dbReference>
<sequence length="796" mass="89765">MKSYFHISWRRLIQRQKTAFRPFHISTSTSTSSSTSFSHQAVSSSLPNCTSPVTLDKQLQLPKSLRPYQQDCITTILTRLQTSNGSTANKLAISLPTGSGKTVLFTHLIPLIPEPNVKARKTLILVHRKELALQAFNMIQRELNGRQTTVGIDMAESKIHPDDYDVIIGSVQSLTRGERLNKYDPEKFKCIIIDEAHHAAANSYLNILRHFGVQLNSADTVTDSATDLVVLGFSATFQRHDNKNLDGIFQEVVYHLPVEQLIDDGYLSDVKFSNVKLKDADLSLVKSSSSKSSSSSDTDFVIHQLSKAMNNDSNNEIVFRTYQAFVSNFGISSTIFFCVDIEHTESLAQLFKSQGIKAEAITSKTPNLVRSNLLSQFHSGQLPILMNCGILTEGTDLPRTDSIFLCRPTRSTNLLIQMIGRGLRRHQGKEWCQVVDFIGVNGKSVVSVPMLRGLNDQELVIEGLSLSEMDQLKKEMEAEQLKRIEDQKAKKISELDELLKLDPDKQTETSPLPDIELTTYQNYKDFINNELPPNTPRLYHDEMYQLMSESKLVWLMGPTKNEWVLSLPSGSSGKRSSFRFLKLEIHPVGALKRSTFDSVMNASNLYQIGTGTAADAVTDSGTDNALSEIINKVSPNHRLYSLKLYESNPLYRKGFNSVERYTDEKRFQIKLLCKIQHSLPRTLQLVSKFLSESKIGEYHTSKFIKWRSMSPSDPQLNALYRIVEKCYSGGSSASTVAKFKRIITTHKDSNQKKGQLSNLGRGKVSDLLFLWKVFKTSAVKRRIENILKWDKAELQN</sequence>
<dbReference type="Pfam" id="PF00271">
    <property type="entry name" value="Helicase_C"/>
    <property type="match status" value="1"/>
</dbReference>
<comment type="caution">
    <text evidence="5">The sequence shown here is derived from an EMBL/GenBank/DDBJ whole genome shotgun (WGS) entry which is preliminary data.</text>
</comment>
<dbReference type="EMBL" id="JAEUBG010004471">
    <property type="protein sequence ID" value="KAH3681309.1"/>
    <property type="molecule type" value="Genomic_DNA"/>
</dbReference>
<proteinExistence type="predicted"/>
<dbReference type="PANTHER" id="PTHR47396:SF1">
    <property type="entry name" value="ATP-DEPENDENT HELICASE IRC3-RELATED"/>
    <property type="match status" value="1"/>
</dbReference>
<feature type="domain" description="Helicase C-terminal" evidence="4">
    <location>
        <begin position="321"/>
        <end position="477"/>
    </location>
</feature>
<protein>
    <recommendedName>
        <fullName evidence="7">RNA helicase</fullName>
    </recommendedName>
</protein>
<dbReference type="GO" id="GO:0032042">
    <property type="term" value="P:mitochondrial DNA metabolic process"/>
    <property type="evidence" value="ECO:0007669"/>
    <property type="project" value="TreeGrafter"/>
</dbReference>
<organism evidence="5 6">
    <name type="scientific">Wickerhamomyces pijperi</name>
    <name type="common">Yeast</name>
    <name type="synonym">Pichia pijperi</name>
    <dbReference type="NCBI Taxonomy" id="599730"/>
    <lineage>
        <taxon>Eukaryota</taxon>
        <taxon>Fungi</taxon>
        <taxon>Dikarya</taxon>
        <taxon>Ascomycota</taxon>
        <taxon>Saccharomycotina</taxon>
        <taxon>Saccharomycetes</taxon>
        <taxon>Phaffomycetales</taxon>
        <taxon>Wickerhamomycetaceae</taxon>
        <taxon>Wickerhamomyces</taxon>
    </lineage>
</organism>
<dbReference type="GO" id="GO:0005759">
    <property type="term" value="C:mitochondrial matrix"/>
    <property type="evidence" value="ECO:0007669"/>
    <property type="project" value="TreeGrafter"/>
</dbReference>
<evidence type="ECO:0000259" key="4">
    <source>
        <dbReference type="PROSITE" id="PS51194"/>
    </source>
</evidence>
<dbReference type="Pfam" id="PF04851">
    <property type="entry name" value="ResIII"/>
    <property type="match status" value="1"/>
</dbReference>
<name>A0A9P8Q1V5_WICPI</name>
<dbReference type="PROSITE" id="PS51192">
    <property type="entry name" value="HELICASE_ATP_BIND_1"/>
    <property type="match status" value="1"/>
</dbReference>
<dbReference type="PANTHER" id="PTHR47396">
    <property type="entry name" value="TYPE I RESTRICTION ENZYME ECOKI R PROTEIN"/>
    <property type="match status" value="1"/>
</dbReference>
<evidence type="ECO:0000256" key="2">
    <source>
        <dbReference type="SAM" id="Coils"/>
    </source>
</evidence>
<dbReference type="InterPro" id="IPR050742">
    <property type="entry name" value="Helicase_Restrict-Modif_Enz"/>
</dbReference>
<feature type="domain" description="Helicase ATP-binding" evidence="3">
    <location>
        <begin position="82"/>
        <end position="255"/>
    </location>
</feature>
<reference evidence="5" key="2">
    <citation type="submission" date="2021-01" db="EMBL/GenBank/DDBJ databases">
        <authorList>
            <person name="Schikora-Tamarit M.A."/>
        </authorList>
    </citation>
    <scope>NUCLEOTIDE SEQUENCE</scope>
    <source>
        <strain evidence="5">CBS2887</strain>
    </source>
</reference>
<evidence type="ECO:0000313" key="6">
    <source>
        <dbReference type="Proteomes" id="UP000774326"/>
    </source>
</evidence>
<accession>A0A9P8Q1V5</accession>
<dbReference type="OrthoDB" id="16911at2759"/>
<evidence type="ECO:0008006" key="7">
    <source>
        <dbReference type="Google" id="ProtNLM"/>
    </source>
</evidence>
<evidence type="ECO:0000313" key="5">
    <source>
        <dbReference type="EMBL" id="KAH3681309.1"/>
    </source>
</evidence>
<dbReference type="CDD" id="cd18032">
    <property type="entry name" value="DEXHc_RE_I_III_res"/>
    <property type="match status" value="1"/>
</dbReference>
<dbReference type="SMART" id="SM00487">
    <property type="entry name" value="DEXDc"/>
    <property type="match status" value="1"/>
</dbReference>
<dbReference type="CDD" id="cd18799">
    <property type="entry name" value="SF2_C_EcoAI-like"/>
    <property type="match status" value="1"/>
</dbReference>
<evidence type="ECO:0000256" key="1">
    <source>
        <dbReference type="ARBA" id="ARBA00022806"/>
    </source>
</evidence>
<feature type="coiled-coil region" evidence="2">
    <location>
        <begin position="469"/>
        <end position="501"/>
    </location>
</feature>
<keyword evidence="2" id="KW-0175">Coiled coil</keyword>
<reference evidence="5" key="1">
    <citation type="journal article" date="2021" name="Open Biol.">
        <title>Shared evolutionary footprints suggest mitochondrial oxidative damage underlies multiple complex I losses in fungi.</title>
        <authorList>
            <person name="Schikora-Tamarit M.A."/>
            <person name="Marcet-Houben M."/>
            <person name="Nosek J."/>
            <person name="Gabaldon T."/>
        </authorList>
    </citation>
    <scope>NUCLEOTIDE SEQUENCE</scope>
    <source>
        <strain evidence="5">CBS2887</strain>
    </source>
</reference>
<dbReference type="InterPro" id="IPR001650">
    <property type="entry name" value="Helicase_C-like"/>
</dbReference>